<dbReference type="Proteomes" id="UP001179121">
    <property type="component" value="Chromosome"/>
</dbReference>
<gene>
    <name evidence="3" type="ORF">DNFV4_04581</name>
</gene>
<accession>A0AA86N3V5</accession>
<evidence type="ECO:0000259" key="2">
    <source>
        <dbReference type="SMART" id="SM00731"/>
    </source>
</evidence>
<dbReference type="InterPro" id="IPR044245">
    <property type="entry name" value="Spartan"/>
</dbReference>
<keyword evidence="4" id="KW-1185">Reference proteome</keyword>
<protein>
    <recommendedName>
        <fullName evidence="2">SprT-like domain-containing protein</fullName>
    </recommendedName>
</protein>
<dbReference type="SMART" id="SM00731">
    <property type="entry name" value="SprT"/>
    <property type="match status" value="1"/>
</dbReference>
<dbReference type="PANTHER" id="PTHR21220">
    <property type="entry name" value="DNA-DEPENDENT METALLOPROTEASE SPRTN"/>
    <property type="match status" value="1"/>
</dbReference>
<dbReference type="EMBL" id="OX365700">
    <property type="protein sequence ID" value="CAI4034137.1"/>
    <property type="molecule type" value="Genomic_DNA"/>
</dbReference>
<feature type="region of interest" description="Disordered" evidence="1">
    <location>
        <begin position="193"/>
        <end position="275"/>
    </location>
</feature>
<sequence>MSILHHLETPRGLLRSTDVLASWERFNRQYFAGRLPPIPIQWSGRLTSSLGLFMSRVGPRTNVSESPLPNRDRRCIRLSLPLIGQMPADPLIRGQLILNTLAHEMIHQWQYDILKRRPDHGPDFRKKMREINRQGSLSITIYHFLSNEVRALARHAWRCQWCGEVYRRLRRTIRPRLHICAICHGPLKEAPEQLDRHASSAESQTGNHRDLPLQQDPGVGNRESPAGQLWLPFEIPADPTSTPHIASMRDPRSPIHPSGQAATRIPGRLSVRCDP</sequence>
<evidence type="ECO:0000313" key="4">
    <source>
        <dbReference type="Proteomes" id="UP001179121"/>
    </source>
</evidence>
<dbReference type="GO" id="GO:0003697">
    <property type="term" value="F:single-stranded DNA binding"/>
    <property type="evidence" value="ECO:0007669"/>
    <property type="project" value="InterPro"/>
</dbReference>
<name>A0AA86N3V5_9BACT</name>
<evidence type="ECO:0000256" key="1">
    <source>
        <dbReference type="SAM" id="MobiDB-lite"/>
    </source>
</evidence>
<evidence type="ECO:0000313" key="3">
    <source>
        <dbReference type="EMBL" id="CAI4034137.1"/>
    </source>
</evidence>
<reference evidence="3" key="1">
    <citation type="submission" date="2022-10" db="EMBL/GenBank/DDBJ databases">
        <authorList>
            <person name="Koch H."/>
        </authorList>
    </citation>
    <scope>NUCLEOTIDE SEQUENCE</scope>
    <source>
        <strain evidence="3">DNF</strain>
    </source>
</reference>
<proteinExistence type="predicted"/>
<dbReference type="GO" id="GO:0006974">
    <property type="term" value="P:DNA damage response"/>
    <property type="evidence" value="ECO:0007669"/>
    <property type="project" value="InterPro"/>
</dbReference>
<organism evidence="3 4">
    <name type="scientific">Nitrospira tepida</name>
    <dbReference type="NCBI Taxonomy" id="2973512"/>
    <lineage>
        <taxon>Bacteria</taxon>
        <taxon>Pseudomonadati</taxon>
        <taxon>Nitrospirota</taxon>
        <taxon>Nitrospiria</taxon>
        <taxon>Nitrospirales</taxon>
        <taxon>Nitrospiraceae</taxon>
        <taxon>Nitrospira</taxon>
    </lineage>
</organism>
<dbReference type="Pfam" id="PF10263">
    <property type="entry name" value="SprT-like"/>
    <property type="match status" value="1"/>
</dbReference>
<dbReference type="PANTHER" id="PTHR21220:SF0">
    <property type="entry name" value="DNA-DEPENDENT METALLOPROTEASE SPRTN"/>
    <property type="match status" value="1"/>
</dbReference>
<dbReference type="AlphaFoldDB" id="A0AA86N3V5"/>
<dbReference type="KEGG" id="nti:DNFV4_04581"/>
<dbReference type="GO" id="GO:0004222">
    <property type="term" value="F:metalloendopeptidase activity"/>
    <property type="evidence" value="ECO:0007669"/>
    <property type="project" value="InterPro"/>
</dbReference>
<feature type="domain" description="SprT-like" evidence="2">
    <location>
        <begin position="17"/>
        <end position="190"/>
    </location>
</feature>
<dbReference type="RefSeq" id="WP_370693601.1">
    <property type="nucleotide sequence ID" value="NZ_OX365700.1"/>
</dbReference>
<dbReference type="InterPro" id="IPR006640">
    <property type="entry name" value="SprT-like_domain"/>
</dbReference>
<dbReference type="GO" id="GO:0031593">
    <property type="term" value="F:polyubiquitin modification-dependent protein binding"/>
    <property type="evidence" value="ECO:0007669"/>
    <property type="project" value="TreeGrafter"/>
</dbReference>